<keyword evidence="2" id="KW-1185">Reference proteome</keyword>
<reference evidence="1 2" key="1">
    <citation type="journal article" date="2009" name="Stand. Genomic Sci.">
        <title>Complete genome sequence of Desulfotomaculum acetoxidans type strain (5575).</title>
        <authorList>
            <person name="Spring S."/>
            <person name="Lapidus A."/>
            <person name="Schroder M."/>
            <person name="Gleim D."/>
            <person name="Sims D."/>
            <person name="Meincke L."/>
            <person name="Glavina Del Rio T."/>
            <person name="Tice H."/>
            <person name="Copeland A."/>
            <person name="Cheng J.F."/>
            <person name="Lucas S."/>
            <person name="Chen F."/>
            <person name="Nolan M."/>
            <person name="Bruce D."/>
            <person name="Goodwin L."/>
            <person name="Pitluck S."/>
            <person name="Ivanova N."/>
            <person name="Mavromatis K."/>
            <person name="Mikhailova N."/>
            <person name="Pati A."/>
            <person name="Chen A."/>
            <person name="Palaniappan K."/>
            <person name="Land M."/>
            <person name="Hauser L."/>
            <person name="Chang Y.J."/>
            <person name="Jeffries C.D."/>
            <person name="Chain P."/>
            <person name="Saunders E."/>
            <person name="Brettin T."/>
            <person name="Detter J.C."/>
            <person name="Goker M."/>
            <person name="Bristow J."/>
            <person name="Eisen J.A."/>
            <person name="Markowitz V."/>
            <person name="Hugenholtz P."/>
            <person name="Kyrpides N.C."/>
            <person name="Klenk H.P."/>
            <person name="Han C."/>
        </authorList>
    </citation>
    <scope>NUCLEOTIDE SEQUENCE [LARGE SCALE GENOMIC DNA]</scope>
    <source>
        <strain evidence="2">ATCC 49208 / DSM 771 / VKM B-1644</strain>
    </source>
</reference>
<accession>C8VXY5</accession>
<evidence type="ECO:0000313" key="1">
    <source>
        <dbReference type="EMBL" id="ACV64614.1"/>
    </source>
</evidence>
<dbReference type="KEGG" id="dae:Dtox_3921"/>
<dbReference type="AlphaFoldDB" id="C8VXY5"/>
<proteinExistence type="predicted"/>
<dbReference type="RefSeq" id="WP_015759291.1">
    <property type="nucleotide sequence ID" value="NC_013216.1"/>
</dbReference>
<sequence length="306" mass="35818">MSASMKFDLDEVITGAIMSKTPAIIVEGQDDIKFYEMIAYYEKKDVEVYAVENFEEYTEGCNEVIECLRRLQDKIEEKEDNIKYIMGIIDRDARYFRKEIPDDILGLFVLKYYSYESHFATEQSLIYLISQITESSVKKIDEDCINYVQKNLENDYKDLYYISLEALKKACVPEYEAILGYKVKSGRIADTNSKRYFLSHIGKKKKELDIYAEELNLGIKDLPIIAKGKWLLKTFANSVFMQIKNLSEACEQGTIKKCQYCLCGQNDKCLWRLNANYTINHIYHKLLNNFEEEELNYIKEKLNSLA</sequence>
<dbReference type="HOGENOM" id="CLU_962613_0_0_9"/>
<gene>
    <name evidence="1" type="ordered locus">Dtox_3921</name>
</gene>
<dbReference type="STRING" id="485916.Dtox_3921"/>
<dbReference type="Proteomes" id="UP000002217">
    <property type="component" value="Chromosome"/>
</dbReference>
<protein>
    <recommendedName>
        <fullName evidence="3">DUF4435 domain-containing protein</fullName>
    </recommendedName>
</protein>
<name>C8VXY5_DESAS</name>
<evidence type="ECO:0000313" key="2">
    <source>
        <dbReference type="Proteomes" id="UP000002217"/>
    </source>
</evidence>
<dbReference type="OrthoDB" id="7062212at2"/>
<organism evidence="1 2">
    <name type="scientific">Desulfofarcimen acetoxidans (strain ATCC 49208 / DSM 771 / KCTC 5769 / VKM B-1644 / 5575)</name>
    <name type="common">Desulfotomaculum acetoxidans</name>
    <dbReference type="NCBI Taxonomy" id="485916"/>
    <lineage>
        <taxon>Bacteria</taxon>
        <taxon>Bacillati</taxon>
        <taxon>Bacillota</taxon>
        <taxon>Clostridia</taxon>
        <taxon>Eubacteriales</taxon>
        <taxon>Peptococcaceae</taxon>
        <taxon>Desulfofarcimen</taxon>
    </lineage>
</organism>
<dbReference type="EMBL" id="CP001720">
    <property type="protein sequence ID" value="ACV64614.1"/>
    <property type="molecule type" value="Genomic_DNA"/>
</dbReference>
<evidence type="ECO:0008006" key="3">
    <source>
        <dbReference type="Google" id="ProtNLM"/>
    </source>
</evidence>